<sequence>MPGARIESGERVTLRTLEHEDIPFVQRAYANPEIRYPGGVPLRNQEQLEDWHEENSGDQFLVCLDEDHADPGQPNEDDVRPIGAISLKDADWRRPELSYWLVPEVHGEGYGQEAVSLVIEYVFRVYATPAVGARVYDFNDASRGLLKSLGFTKEGCMRKDRFVDGEYRDTFQYGLLRQEWQNRK</sequence>
<dbReference type="EMBL" id="AOIO01000007">
    <property type="protein sequence ID" value="ELZ05461.1"/>
    <property type="molecule type" value="Genomic_DNA"/>
</dbReference>
<dbReference type="InterPro" id="IPR000182">
    <property type="entry name" value="GNAT_dom"/>
</dbReference>
<dbReference type="eggNOG" id="arCOG00842">
    <property type="taxonomic scope" value="Archaea"/>
</dbReference>
<evidence type="ECO:0000259" key="4">
    <source>
        <dbReference type="PROSITE" id="PS51186"/>
    </source>
</evidence>
<comment type="similarity">
    <text evidence="3">Belongs to the acetyltransferase family. RimJ subfamily.</text>
</comment>
<dbReference type="PROSITE" id="PS51186">
    <property type="entry name" value="GNAT"/>
    <property type="match status" value="1"/>
</dbReference>
<dbReference type="Pfam" id="PF13302">
    <property type="entry name" value="Acetyltransf_3"/>
    <property type="match status" value="1"/>
</dbReference>
<evidence type="ECO:0000256" key="3">
    <source>
        <dbReference type="ARBA" id="ARBA00038502"/>
    </source>
</evidence>
<gene>
    <name evidence="5" type="ORF">C481_02042</name>
</gene>
<evidence type="ECO:0000313" key="6">
    <source>
        <dbReference type="Proteomes" id="UP000011554"/>
    </source>
</evidence>
<organism evidence="5 6">
    <name type="scientific">Natrialba asiatica (strain ATCC 700177 / DSM 12278 / JCM 9576 / FERM P-10747 / NBRC 102637 / 172P1)</name>
    <dbReference type="NCBI Taxonomy" id="29540"/>
    <lineage>
        <taxon>Archaea</taxon>
        <taxon>Methanobacteriati</taxon>
        <taxon>Methanobacteriota</taxon>
        <taxon>Stenosarchaea group</taxon>
        <taxon>Halobacteria</taxon>
        <taxon>Halobacteriales</taxon>
        <taxon>Natrialbaceae</taxon>
        <taxon>Natrialba</taxon>
    </lineage>
</organism>
<dbReference type="Gene3D" id="3.40.630.30">
    <property type="match status" value="1"/>
</dbReference>
<reference evidence="5 6" key="1">
    <citation type="journal article" date="2014" name="PLoS Genet.">
        <title>Phylogenetically driven sequencing of extremely halophilic archaea reveals strategies for static and dynamic osmo-response.</title>
        <authorList>
            <person name="Becker E.A."/>
            <person name="Seitzer P.M."/>
            <person name="Tritt A."/>
            <person name="Larsen D."/>
            <person name="Krusor M."/>
            <person name="Yao A.I."/>
            <person name="Wu D."/>
            <person name="Madern D."/>
            <person name="Eisen J.A."/>
            <person name="Darling A.E."/>
            <person name="Facciotti M.T."/>
        </authorList>
    </citation>
    <scope>NUCLEOTIDE SEQUENCE [LARGE SCALE GENOMIC DNA]</scope>
    <source>
        <strain evidence="5 6">DSM 12278</strain>
    </source>
</reference>
<dbReference type="RefSeq" id="WP_006107177.1">
    <property type="nucleotide sequence ID" value="NZ_AOIO01000007.1"/>
</dbReference>
<dbReference type="PANTHER" id="PTHR43792:SF8">
    <property type="entry name" value="[RIBOSOMAL PROTEIN US5]-ALANINE N-ACETYLTRANSFERASE"/>
    <property type="match status" value="1"/>
</dbReference>
<dbReference type="AlphaFoldDB" id="M0B3I6"/>
<proteinExistence type="inferred from homology"/>
<dbReference type="PATRIC" id="fig|29540.5.peg.418"/>
<name>M0B3I6_NATA1</name>
<dbReference type="STRING" id="29540.C481_02042"/>
<evidence type="ECO:0000256" key="1">
    <source>
        <dbReference type="ARBA" id="ARBA00022679"/>
    </source>
</evidence>
<keyword evidence="6" id="KW-1185">Reference proteome</keyword>
<evidence type="ECO:0000256" key="2">
    <source>
        <dbReference type="ARBA" id="ARBA00023315"/>
    </source>
</evidence>
<accession>M0B3I6</accession>
<keyword evidence="1 5" id="KW-0808">Transferase</keyword>
<dbReference type="InterPro" id="IPR051531">
    <property type="entry name" value="N-acetyltransferase"/>
</dbReference>
<evidence type="ECO:0000313" key="5">
    <source>
        <dbReference type="EMBL" id="ELZ05461.1"/>
    </source>
</evidence>
<dbReference type="SUPFAM" id="SSF55729">
    <property type="entry name" value="Acyl-CoA N-acyltransferases (Nat)"/>
    <property type="match status" value="1"/>
</dbReference>
<dbReference type="PANTHER" id="PTHR43792">
    <property type="entry name" value="GNAT FAMILY, PUTATIVE (AFU_ORTHOLOGUE AFUA_3G00765)-RELATED-RELATED"/>
    <property type="match status" value="1"/>
</dbReference>
<dbReference type="Proteomes" id="UP000011554">
    <property type="component" value="Unassembled WGS sequence"/>
</dbReference>
<dbReference type="OrthoDB" id="120213at2157"/>
<dbReference type="GO" id="GO:0016747">
    <property type="term" value="F:acyltransferase activity, transferring groups other than amino-acyl groups"/>
    <property type="evidence" value="ECO:0007669"/>
    <property type="project" value="InterPro"/>
</dbReference>
<feature type="domain" description="N-acetyltransferase" evidence="4">
    <location>
        <begin position="12"/>
        <end position="172"/>
    </location>
</feature>
<dbReference type="InterPro" id="IPR016181">
    <property type="entry name" value="Acyl_CoA_acyltransferase"/>
</dbReference>
<protein>
    <submittedName>
        <fullName evidence="5">Protein N-acetyltransferase-like protein</fullName>
    </submittedName>
</protein>
<comment type="caution">
    <text evidence="5">The sequence shown here is derived from an EMBL/GenBank/DDBJ whole genome shotgun (WGS) entry which is preliminary data.</text>
</comment>
<keyword evidence="2" id="KW-0012">Acyltransferase</keyword>